<keyword evidence="8" id="KW-1185">Reference proteome</keyword>
<dbReference type="Gene3D" id="3.30.1060.10">
    <property type="entry name" value="Peptide methionine sulphoxide reductase MsrA"/>
    <property type="match status" value="1"/>
</dbReference>
<reference evidence="6" key="2">
    <citation type="submission" date="2016-10" db="EMBL/GenBank/DDBJ databases">
        <authorList>
            <person name="de Groot N.N."/>
        </authorList>
    </citation>
    <scope>NUCLEOTIDE SEQUENCE [LARGE SCALE GENOMIC DNA]</scope>
    <source>
        <strain evidence="6">CGMCC 1.12397</strain>
    </source>
</reference>
<reference evidence="7" key="1">
    <citation type="submission" date="2016-10" db="EMBL/GenBank/DDBJ databases">
        <authorList>
            <person name="Varghese N."/>
            <person name="Submissions S."/>
        </authorList>
    </citation>
    <scope>NUCLEOTIDE SEQUENCE [LARGE SCALE GENOMIC DNA]</scope>
    <source>
        <strain evidence="7">CGMCC 1.12397</strain>
    </source>
</reference>
<evidence type="ECO:0000259" key="4">
    <source>
        <dbReference type="Pfam" id="PF01625"/>
    </source>
</evidence>
<protein>
    <recommendedName>
        <fullName evidence="1">peptide-methionine (S)-S-oxide reductase</fullName>
        <ecNumber evidence="1">1.8.4.11</ecNumber>
    </recommendedName>
</protein>
<accession>A0A1H1GRS3</accession>
<dbReference type="RefSeq" id="WP_092539282.1">
    <property type="nucleotide sequence ID" value="NZ_FNKQ01000007.1"/>
</dbReference>
<dbReference type="EMBL" id="FNKQ01000007">
    <property type="protein sequence ID" value="SDR15912.1"/>
    <property type="molecule type" value="Genomic_DNA"/>
</dbReference>
<sequence length="209" mass="23513">MNPTATTIREYDQNALDRDETETATFALGCFWGPEAQFGAMDGIVRTRVGYAGGTKLNPTYRELGDQTEAFRVDYDTDDVSYADLLAIVFDSHDPNHQPRKRQYQNIVFTDSPEQREALETYLEANGLDVDSIETRIESLTRFYPAESYHQKYNLKAKQSLLNPFEEAGYDDEELQESPAAAKLNGYAGGHDIPEEHEIGAVLDRSPSS</sequence>
<evidence type="ECO:0000313" key="6">
    <source>
        <dbReference type="EMBL" id="SDR15912.1"/>
    </source>
</evidence>
<dbReference type="EMBL" id="QQST01000006">
    <property type="protein sequence ID" value="RDI69518.1"/>
    <property type="molecule type" value="Genomic_DNA"/>
</dbReference>
<dbReference type="Proteomes" id="UP000255421">
    <property type="component" value="Unassembled WGS sequence"/>
</dbReference>
<dbReference type="Proteomes" id="UP000199289">
    <property type="component" value="Unassembled WGS sequence"/>
</dbReference>
<dbReference type="OrthoDB" id="336560at2157"/>
<organism evidence="6 7">
    <name type="scientific">Halopelagius longus</name>
    <dbReference type="NCBI Taxonomy" id="1236180"/>
    <lineage>
        <taxon>Archaea</taxon>
        <taxon>Methanobacteriati</taxon>
        <taxon>Methanobacteriota</taxon>
        <taxon>Stenosarchaea group</taxon>
        <taxon>Halobacteria</taxon>
        <taxon>Halobacteriales</taxon>
        <taxon>Haloferacaceae</taxon>
    </lineage>
</organism>
<keyword evidence="2" id="KW-0560">Oxidoreductase</keyword>
<dbReference type="AlphaFoldDB" id="A0A1H1GRS3"/>
<feature type="region of interest" description="Disordered" evidence="3">
    <location>
        <begin position="184"/>
        <end position="209"/>
    </location>
</feature>
<proteinExistence type="predicted"/>
<name>A0A1H1GRS3_9EURY</name>
<dbReference type="InterPro" id="IPR036509">
    <property type="entry name" value="Met_Sox_Rdtase_MsrA_sf"/>
</dbReference>
<dbReference type="SUPFAM" id="SSF55068">
    <property type="entry name" value="Peptide methionine sulfoxide reductase"/>
    <property type="match status" value="1"/>
</dbReference>
<gene>
    <name evidence="5" type="ORF">DWB78_18850</name>
    <name evidence="6" type="ORF">SAMN05216278_3810</name>
</gene>
<dbReference type="InterPro" id="IPR002569">
    <property type="entry name" value="Met_Sox_Rdtase_MsrA_dom"/>
</dbReference>
<evidence type="ECO:0000313" key="5">
    <source>
        <dbReference type="EMBL" id="RDI69518.1"/>
    </source>
</evidence>
<evidence type="ECO:0000256" key="2">
    <source>
        <dbReference type="ARBA" id="ARBA00023002"/>
    </source>
</evidence>
<reference evidence="5 8" key="3">
    <citation type="submission" date="2018-07" db="EMBL/GenBank/DDBJ databases">
        <title>Genome sequence of extremly halophilic archaeon Halopelagius longus strain BC12-B1.</title>
        <authorList>
            <person name="Zhang X."/>
        </authorList>
    </citation>
    <scope>NUCLEOTIDE SEQUENCE [LARGE SCALE GENOMIC DNA]</scope>
    <source>
        <strain evidence="5 8">BC12-B1</strain>
    </source>
</reference>
<evidence type="ECO:0000256" key="1">
    <source>
        <dbReference type="ARBA" id="ARBA00012502"/>
    </source>
</evidence>
<dbReference type="Pfam" id="PF01625">
    <property type="entry name" value="PMSR"/>
    <property type="match status" value="1"/>
</dbReference>
<dbReference type="GO" id="GO:0008113">
    <property type="term" value="F:peptide-methionine (S)-S-oxide reductase activity"/>
    <property type="evidence" value="ECO:0007669"/>
    <property type="project" value="UniProtKB-EC"/>
</dbReference>
<feature type="domain" description="Peptide methionine sulphoxide reductase MsrA" evidence="4">
    <location>
        <begin position="23"/>
        <end position="159"/>
    </location>
</feature>
<evidence type="ECO:0000256" key="3">
    <source>
        <dbReference type="SAM" id="MobiDB-lite"/>
    </source>
</evidence>
<dbReference type="EC" id="1.8.4.11" evidence="1"/>
<evidence type="ECO:0000313" key="8">
    <source>
        <dbReference type="Proteomes" id="UP000255421"/>
    </source>
</evidence>
<dbReference type="PANTHER" id="PTHR43774:SF1">
    <property type="entry name" value="PEPTIDE METHIONINE SULFOXIDE REDUCTASE MSRA 2"/>
    <property type="match status" value="1"/>
</dbReference>
<dbReference type="PANTHER" id="PTHR43774">
    <property type="entry name" value="PEPTIDE METHIONINE SULFOXIDE REDUCTASE"/>
    <property type="match status" value="1"/>
</dbReference>
<evidence type="ECO:0000313" key="7">
    <source>
        <dbReference type="Proteomes" id="UP000199289"/>
    </source>
</evidence>